<dbReference type="AlphaFoldDB" id="W4KAU2"/>
<dbReference type="GO" id="GO:0046856">
    <property type="term" value="P:phosphatidylinositol dephosphorylation"/>
    <property type="evidence" value="ECO:0007669"/>
    <property type="project" value="InterPro"/>
</dbReference>
<feature type="region of interest" description="Disordered" evidence="1">
    <location>
        <begin position="649"/>
        <end position="703"/>
    </location>
</feature>
<evidence type="ECO:0000313" key="3">
    <source>
        <dbReference type="EMBL" id="ETW82908.1"/>
    </source>
</evidence>
<evidence type="ECO:0000256" key="1">
    <source>
        <dbReference type="SAM" id="MobiDB-lite"/>
    </source>
</evidence>
<dbReference type="InterPro" id="IPR000300">
    <property type="entry name" value="IPPc"/>
</dbReference>
<gene>
    <name evidence="3" type="ORF">HETIRDRAFT_426389</name>
</gene>
<feature type="compositionally biased region" description="Low complexity" evidence="1">
    <location>
        <begin position="899"/>
        <end position="915"/>
    </location>
</feature>
<feature type="compositionally biased region" description="Pro residues" evidence="1">
    <location>
        <begin position="885"/>
        <end position="897"/>
    </location>
</feature>
<dbReference type="SUPFAM" id="SSF56219">
    <property type="entry name" value="DNase I-like"/>
    <property type="match status" value="1"/>
</dbReference>
<dbReference type="InParanoid" id="W4KAU2"/>
<feature type="compositionally biased region" description="Acidic residues" evidence="1">
    <location>
        <begin position="588"/>
        <end position="602"/>
    </location>
</feature>
<feature type="region of interest" description="Disordered" evidence="1">
    <location>
        <begin position="1"/>
        <end position="37"/>
    </location>
</feature>
<feature type="compositionally biased region" description="Low complexity" evidence="1">
    <location>
        <begin position="536"/>
        <end position="553"/>
    </location>
</feature>
<feature type="region of interest" description="Disordered" evidence="1">
    <location>
        <begin position="165"/>
        <end position="195"/>
    </location>
</feature>
<evidence type="ECO:0000259" key="2">
    <source>
        <dbReference type="SMART" id="SM00128"/>
    </source>
</evidence>
<feature type="compositionally biased region" description="Basic and acidic residues" evidence="1">
    <location>
        <begin position="605"/>
        <end position="618"/>
    </location>
</feature>
<dbReference type="OrthoDB" id="405996at2759"/>
<name>W4KAU2_HETIT</name>
<dbReference type="SMART" id="SM00128">
    <property type="entry name" value="IPPc"/>
    <property type="match status" value="1"/>
</dbReference>
<dbReference type="InterPro" id="IPR036691">
    <property type="entry name" value="Endo/exonu/phosph_ase_sf"/>
</dbReference>
<dbReference type="PANTHER" id="PTHR11200:SF275">
    <property type="entry name" value="LD06095P"/>
    <property type="match status" value="1"/>
</dbReference>
<feature type="region of interest" description="Disordered" evidence="1">
    <location>
        <begin position="523"/>
        <end position="624"/>
    </location>
</feature>
<dbReference type="STRING" id="747525.W4KAU2"/>
<feature type="compositionally biased region" description="Polar residues" evidence="1">
    <location>
        <begin position="10"/>
        <end position="29"/>
    </location>
</feature>
<feature type="region of interest" description="Disordered" evidence="1">
    <location>
        <begin position="257"/>
        <end position="294"/>
    </location>
</feature>
<dbReference type="InterPro" id="IPR046985">
    <property type="entry name" value="IP5"/>
</dbReference>
<feature type="compositionally biased region" description="Low complexity" evidence="1">
    <location>
        <begin position="791"/>
        <end position="812"/>
    </location>
</feature>
<dbReference type="Proteomes" id="UP000030671">
    <property type="component" value="Unassembled WGS sequence"/>
</dbReference>
<feature type="domain" description="Inositol polyphosphate-related phosphatase" evidence="2">
    <location>
        <begin position="213"/>
        <end position="549"/>
    </location>
</feature>
<dbReference type="RefSeq" id="XP_009545215.1">
    <property type="nucleotide sequence ID" value="XM_009546920.1"/>
</dbReference>
<evidence type="ECO:0000313" key="4">
    <source>
        <dbReference type="Proteomes" id="UP000030671"/>
    </source>
</evidence>
<feature type="compositionally biased region" description="Polar residues" evidence="1">
    <location>
        <begin position="858"/>
        <end position="882"/>
    </location>
</feature>
<feature type="compositionally biased region" description="Polar residues" evidence="1">
    <location>
        <begin position="834"/>
        <end position="847"/>
    </location>
</feature>
<sequence length="1028" mass="112793">MLTHTPHALSATTKPNTHTFDVPASTSDPKSQHETRKGHPNVFSRLQALFPASPSLSSPLPPRTPSLGTDASNKHAHAIPPPAKSLKVRIITWNMHESLPKGDLRELLGEVPPYTPYIPLDDPAAFPYLPAEAEHPYHLVVVAGQECPSLSRLPMALGAGFKLKEKEKDKEKDKDKDKEKDRERDADREEKEAFKDNLKDLQHRLLKHEQDEHAHTASTSGWTSILEDWFCHGVHPHMLAVARAPLKDVGRAFSSGDVKRRHTTSMPTKVSATAMARAGSPAAPPMPGEPVRSSKGPYEMLVKERMMGLYLAVFVHRDAKRLVTGTSHAAVTAGLIGGRVGNKGGVGVSLNIAGSTILFLNAHLAAHEGKILHRLANLSKIKVDDAVFFENVLEWLTARPDVMQNELAVDAFLKYDDPRMVAEGTIHFSSHYQDGGADAHLGLLDLTDKFDYTFLCGDLNFRLDISRLHADWLISKQKYAEALAFDQLYNLMRNGQAFVGFREAPINFPPTFKYDVLRTLKGKRKGSTRENTAPFEEASAPPADVAPVEAPQPESKPSSDGEEEHDNGEAMSIMSSGTSYSKKTVDDHEPDESDDEDDEDFDVSPLKDAEARAQELSRRQSGATRIVKRISSTAAHKAKLKWNELISPAASPQSATKWPRAPGKRQSAGQAMLGPDSYPASMPSTPVVGGRDYPNVPTSQSAADHEALLHSPLFKKRASSTKSGTRRLKAALEEDKGVYDSSSKQRVPSWCDRILWKSSVKPRLDDEDEDPTQHRTQFGQLFVNAWRTIASRSRRGSTTSSRSIELSPSPSIHTYDSGLPPISPSDSVALARSVSGTPNLSSPSQGARRNRRPKSVEIPSTSSPDSLFRSQSSTHLDQSLTFTPHLPPISFTPPRPNNTPSVPVRSSTSPELTSPTPFPFAPMTALPRQSSDTPPPVPPKDPVHIMSTPYRWRFLPFMGRDSTSGSQSGTPALSEFGHGRDAPGAPAHKPKRGEVVCLSYQTLDDRGMRRLEGRSDHRPVIGSYAIYI</sequence>
<organism evidence="3 4">
    <name type="scientific">Heterobasidion irregulare (strain TC 32-1)</name>
    <dbReference type="NCBI Taxonomy" id="747525"/>
    <lineage>
        <taxon>Eukaryota</taxon>
        <taxon>Fungi</taxon>
        <taxon>Dikarya</taxon>
        <taxon>Basidiomycota</taxon>
        <taxon>Agaricomycotina</taxon>
        <taxon>Agaricomycetes</taxon>
        <taxon>Russulales</taxon>
        <taxon>Bondarzewiaceae</taxon>
        <taxon>Heterobasidion</taxon>
        <taxon>Heterobasidion annosum species complex</taxon>
    </lineage>
</organism>
<reference evidence="3 4" key="1">
    <citation type="journal article" date="2012" name="New Phytol.">
        <title>Insight into trade-off between wood decay and parasitism from the genome of a fungal forest pathogen.</title>
        <authorList>
            <person name="Olson A."/>
            <person name="Aerts A."/>
            <person name="Asiegbu F."/>
            <person name="Belbahri L."/>
            <person name="Bouzid O."/>
            <person name="Broberg A."/>
            <person name="Canback B."/>
            <person name="Coutinho P.M."/>
            <person name="Cullen D."/>
            <person name="Dalman K."/>
            <person name="Deflorio G."/>
            <person name="van Diepen L.T."/>
            <person name="Dunand C."/>
            <person name="Duplessis S."/>
            <person name="Durling M."/>
            <person name="Gonthier P."/>
            <person name="Grimwood J."/>
            <person name="Fossdal C.G."/>
            <person name="Hansson D."/>
            <person name="Henrissat B."/>
            <person name="Hietala A."/>
            <person name="Himmelstrand K."/>
            <person name="Hoffmeister D."/>
            <person name="Hogberg N."/>
            <person name="James T.Y."/>
            <person name="Karlsson M."/>
            <person name="Kohler A."/>
            <person name="Kues U."/>
            <person name="Lee Y.H."/>
            <person name="Lin Y.C."/>
            <person name="Lind M."/>
            <person name="Lindquist E."/>
            <person name="Lombard V."/>
            <person name="Lucas S."/>
            <person name="Lunden K."/>
            <person name="Morin E."/>
            <person name="Murat C."/>
            <person name="Park J."/>
            <person name="Raffaello T."/>
            <person name="Rouze P."/>
            <person name="Salamov A."/>
            <person name="Schmutz J."/>
            <person name="Solheim H."/>
            <person name="Stahlberg J."/>
            <person name="Velez H."/>
            <person name="de Vries R.P."/>
            <person name="Wiebenga A."/>
            <person name="Woodward S."/>
            <person name="Yakovlev I."/>
            <person name="Garbelotto M."/>
            <person name="Martin F."/>
            <person name="Grigoriev I.V."/>
            <person name="Stenlid J."/>
        </authorList>
    </citation>
    <scope>NUCLEOTIDE SEQUENCE [LARGE SCALE GENOMIC DNA]</scope>
    <source>
        <strain evidence="3 4">TC 32-1</strain>
    </source>
</reference>
<dbReference type="PANTHER" id="PTHR11200">
    <property type="entry name" value="INOSITOL 5-PHOSPHATASE"/>
    <property type="match status" value="1"/>
</dbReference>
<dbReference type="eggNOG" id="KOG0565">
    <property type="taxonomic scope" value="Eukaryota"/>
</dbReference>
<proteinExistence type="predicted"/>
<dbReference type="GeneID" id="20674114"/>
<feature type="region of interest" description="Disordered" evidence="1">
    <location>
        <begin position="791"/>
        <end position="943"/>
    </location>
</feature>
<feature type="region of interest" description="Disordered" evidence="1">
    <location>
        <begin position="53"/>
        <end position="81"/>
    </location>
</feature>
<feature type="compositionally biased region" description="Polar residues" evidence="1">
    <location>
        <begin position="573"/>
        <end position="582"/>
    </location>
</feature>
<dbReference type="Pfam" id="PF22669">
    <property type="entry name" value="Exo_endo_phos2"/>
    <property type="match status" value="2"/>
</dbReference>
<dbReference type="GO" id="GO:0004439">
    <property type="term" value="F:phosphatidylinositol-4,5-bisphosphate 5-phosphatase activity"/>
    <property type="evidence" value="ECO:0007669"/>
    <property type="project" value="TreeGrafter"/>
</dbReference>
<dbReference type="EMBL" id="KI925457">
    <property type="protein sequence ID" value="ETW82908.1"/>
    <property type="molecule type" value="Genomic_DNA"/>
</dbReference>
<dbReference type="HOGENOM" id="CLU_005289_1_0_1"/>
<dbReference type="KEGG" id="hir:HETIRDRAFT_426389"/>
<protein>
    <recommendedName>
        <fullName evidence="2">Inositol polyphosphate-related phosphatase domain-containing protein</fullName>
    </recommendedName>
</protein>
<keyword evidence="4" id="KW-1185">Reference proteome</keyword>
<dbReference type="Gene3D" id="3.60.10.10">
    <property type="entry name" value="Endonuclease/exonuclease/phosphatase"/>
    <property type="match status" value="2"/>
</dbReference>
<accession>W4KAU2</accession>